<proteinExistence type="predicted"/>
<dbReference type="Proteomes" id="UP000029585">
    <property type="component" value="Unassembled WGS sequence"/>
</dbReference>
<name>A0A096B7J0_FLAPL</name>
<evidence type="ECO:0000313" key="2">
    <source>
        <dbReference type="Proteomes" id="UP000029585"/>
    </source>
</evidence>
<organism evidence="1 2">
    <name type="scientific">Flavonifractor plautii 1_3_50AFAA</name>
    <dbReference type="NCBI Taxonomy" id="742738"/>
    <lineage>
        <taxon>Bacteria</taxon>
        <taxon>Bacillati</taxon>
        <taxon>Bacillota</taxon>
        <taxon>Clostridia</taxon>
        <taxon>Eubacteriales</taxon>
        <taxon>Oscillospiraceae</taxon>
        <taxon>Flavonifractor</taxon>
    </lineage>
</organism>
<dbReference type="HOGENOM" id="CLU_194380_0_0_9"/>
<protein>
    <recommendedName>
        <fullName evidence="3">HPr domain-containing protein</fullName>
    </recommendedName>
</protein>
<dbReference type="SUPFAM" id="SSF55594">
    <property type="entry name" value="HPr-like"/>
    <property type="match status" value="1"/>
</dbReference>
<dbReference type="EMBL" id="ADLO01000059">
    <property type="protein sequence ID" value="KGF55348.1"/>
    <property type="molecule type" value="Genomic_DNA"/>
</dbReference>
<gene>
    <name evidence="1" type="ORF">HMPREF9460_02083</name>
</gene>
<dbReference type="InterPro" id="IPR035895">
    <property type="entry name" value="HPr-like_sf"/>
</dbReference>
<dbReference type="AlphaFoldDB" id="A0A096B7J0"/>
<dbReference type="RefSeq" id="WP_007494831.1">
    <property type="nucleotide sequence ID" value="NZ_KN174163.1"/>
</dbReference>
<dbReference type="eggNOG" id="ENOG5030HBB">
    <property type="taxonomic scope" value="Bacteria"/>
</dbReference>
<sequence>MMIEMQFNSIAQLQRLQEIASSCDDEIFLHSLDDSVRVDAKSFIGLFTLDFTQPVKVVTDSDYLARKVEHLKHKMEK</sequence>
<comment type="caution">
    <text evidence="1">The sequence shown here is derived from an EMBL/GenBank/DDBJ whole genome shotgun (WGS) entry which is preliminary data.</text>
</comment>
<reference evidence="1 2" key="1">
    <citation type="submission" date="2011-08" db="EMBL/GenBank/DDBJ databases">
        <title>The Genome Sequence of Clostridium orbiscindens 1_3_50AFAA.</title>
        <authorList>
            <consortium name="The Broad Institute Genome Sequencing Platform"/>
            <person name="Earl A."/>
            <person name="Ward D."/>
            <person name="Feldgarden M."/>
            <person name="Gevers D."/>
            <person name="Daigneault M."/>
            <person name="Strauss J."/>
            <person name="Allen-Vercoe E."/>
            <person name="Young S.K."/>
            <person name="Zeng Q."/>
            <person name="Gargeya S."/>
            <person name="Fitzgerald M."/>
            <person name="Haas B."/>
            <person name="Abouelleil A."/>
            <person name="Alvarado L."/>
            <person name="Arachchi H.M."/>
            <person name="Berlin A."/>
            <person name="Brown A."/>
            <person name="Chapman S.B."/>
            <person name="Chen Z."/>
            <person name="Dunbar C."/>
            <person name="Freedman E."/>
            <person name="Gearin G."/>
            <person name="Gellesch M."/>
            <person name="Goldberg J."/>
            <person name="Griggs A."/>
            <person name="Gujja S."/>
            <person name="Heiman D."/>
            <person name="Howarth C."/>
            <person name="Larson L."/>
            <person name="Lui A."/>
            <person name="MacDonald P.J.P."/>
            <person name="Montmayeur A."/>
            <person name="Murphy C."/>
            <person name="Neiman D."/>
            <person name="Pearson M."/>
            <person name="Priest M."/>
            <person name="Roberts A."/>
            <person name="Saif S."/>
            <person name="Shea T."/>
            <person name="Shenoy N."/>
            <person name="Sisk P."/>
            <person name="Stolte C."/>
            <person name="Sykes S."/>
            <person name="Wortman J."/>
            <person name="Nusbaum C."/>
            <person name="Birren B."/>
        </authorList>
    </citation>
    <scope>NUCLEOTIDE SEQUENCE [LARGE SCALE GENOMIC DNA]</scope>
    <source>
        <strain evidence="1 2">1_3_50AFAA</strain>
    </source>
</reference>
<accession>A0A096B7J0</accession>
<evidence type="ECO:0008006" key="3">
    <source>
        <dbReference type="Google" id="ProtNLM"/>
    </source>
</evidence>
<evidence type="ECO:0000313" key="1">
    <source>
        <dbReference type="EMBL" id="KGF55348.1"/>
    </source>
</evidence>
<keyword evidence="2" id="KW-1185">Reference proteome</keyword>
<dbReference type="PATRIC" id="fig|742738.3.peg.2133"/>
<dbReference type="GeneID" id="63974976"/>